<feature type="compositionally biased region" description="Basic residues" evidence="1">
    <location>
        <begin position="9"/>
        <end position="21"/>
    </location>
</feature>
<sequence>MEIKMSGRGGKRQGAGRKRGVPNKLTAHIREAVENAFVEVGGENYLVKIAKEDPRIFCTLLGKLLPTQVEAKAEEPITYQFITGVPRRDDDSA</sequence>
<gene>
    <name evidence="2" type="ORF">S01H1_02511</name>
</gene>
<feature type="region of interest" description="Disordered" evidence="1">
    <location>
        <begin position="1"/>
        <end position="23"/>
    </location>
</feature>
<comment type="caution">
    <text evidence="2">The sequence shown here is derived from an EMBL/GenBank/DDBJ whole genome shotgun (WGS) entry which is preliminary data.</text>
</comment>
<reference evidence="2" key="1">
    <citation type="journal article" date="2014" name="Front. Microbiol.">
        <title>High frequency of phylogenetically diverse reductive dehalogenase-homologous genes in deep subseafloor sedimentary metagenomes.</title>
        <authorList>
            <person name="Kawai M."/>
            <person name="Futagami T."/>
            <person name="Toyoda A."/>
            <person name="Takaki Y."/>
            <person name="Nishi S."/>
            <person name="Hori S."/>
            <person name="Arai W."/>
            <person name="Tsubouchi T."/>
            <person name="Morono Y."/>
            <person name="Uchiyama I."/>
            <person name="Ito T."/>
            <person name="Fujiyama A."/>
            <person name="Inagaki F."/>
            <person name="Takami H."/>
        </authorList>
    </citation>
    <scope>NUCLEOTIDE SEQUENCE</scope>
    <source>
        <strain evidence="2">Expedition CK06-06</strain>
    </source>
</reference>
<protein>
    <submittedName>
        <fullName evidence="2">Uncharacterized protein</fullName>
    </submittedName>
</protein>
<accession>X0TC99</accession>
<organism evidence="2">
    <name type="scientific">marine sediment metagenome</name>
    <dbReference type="NCBI Taxonomy" id="412755"/>
    <lineage>
        <taxon>unclassified sequences</taxon>
        <taxon>metagenomes</taxon>
        <taxon>ecological metagenomes</taxon>
    </lineage>
</organism>
<dbReference type="AlphaFoldDB" id="X0TC99"/>
<name>X0TC99_9ZZZZ</name>
<proteinExistence type="predicted"/>
<evidence type="ECO:0000313" key="2">
    <source>
        <dbReference type="EMBL" id="GAF85817.1"/>
    </source>
</evidence>
<evidence type="ECO:0000256" key="1">
    <source>
        <dbReference type="SAM" id="MobiDB-lite"/>
    </source>
</evidence>
<dbReference type="EMBL" id="BARS01001218">
    <property type="protein sequence ID" value="GAF85817.1"/>
    <property type="molecule type" value="Genomic_DNA"/>
</dbReference>